<dbReference type="AlphaFoldDB" id="A0A5D4RI12"/>
<keyword evidence="1" id="KW-0732">Signal</keyword>
<name>A0A5D4RI12_9BACI</name>
<sequence>MKTLRVIAIILLALFLTACSEPETKDDGEFMFGNLYADSMESGESYYMVLPIEWTGDEPAIIASIELVKEDGAPVTVDEDGIAYEFYGADPLKEMGLYSADRNIGKIKDITGFKVQGESRVVAKILLGEVKEDESRAAKVIYTIDGEEYEEVVKWDTFEELST</sequence>
<dbReference type="Proteomes" id="UP000322139">
    <property type="component" value="Unassembled WGS sequence"/>
</dbReference>
<dbReference type="PROSITE" id="PS51257">
    <property type="entry name" value="PROKAR_LIPOPROTEIN"/>
    <property type="match status" value="1"/>
</dbReference>
<protein>
    <recommendedName>
        <fullName evidence="4">DUF5067 domain-containing protein</fullName>
    </recommendedName>
</protein>
<proteinExistence type="predicted"/>
<evidence type="ECO:0008006" key="4">
    <source>
        <dbReference type="Google" id="ProtNLM"/>
    </source>
</evidence>
<evidence type="ECO:0000313" key="2">
    <source>
        <dbReference type="EMBL" id="TYS50479.1"/>
    </source>
</evidence>
<reference evidence="2 3" key="1">
    <citation type="submission" date="2019-08" db="EMBL/GenBank/DDBJ databases">
        <title>Bacillus genomes from the desert of Cuatro Cienegas, Coahuila.</title>
        <authorList>
            <person name="Olmedo-Alvarez G."/>
        </authorList>
    </citation>
    <scope>NUCLEOTIDE SEQUENCE [LARGE SCALE GENOMIC DNA]</scope>
    <source>
        <strain evidence="2 3">CH446_14T</strain>
    </source>
</reference>
<comment type="caution">
    <text evidence="2">The sequence shown here is derived from an EMBL/GenBank/DDBJ whole genome shotgun (WGS) entry which is preliminary data.</text>
</comment>
<feature type="chain" id="PRO_5039188087" description="DUF5067 domain-containing protein" evidence="1">
    <location>
        <begin position="21"/>
        <end position="163"/>
    </location>
</feature>
<organism evidence="2 3">
    <name type="scientific">Bacillus infantis</name>
    <dbReference type="NCBI Taxonomy" id="324767"/>
    <lineage>
        <taxon>Bacteria</taxon>
        <taxon>Bacillati</taxon>
        <taxon>Bacillota</taxon>
        <taxon>Bacilli</taxon>
        <taxon>Bacillales</taxon>
        <taxon>Bacillaceae</taxon>
        <taxon>Bacillus</taxon>
    </lineage>
</organism>
<evidence type="ECO:0000313" key="3">
    <source>
        <dbReference type="Proteomes" id="UP000322139"/>
    </source>
</evidence>
<evidence type="ECO:0000256" key="1">
    <source>
        <dbReference type="SAM" id="SignalP"/>
    </source>
</evidence>
<accession>A0A5D4RI12</accession>
<gene>
    <name evidence="2" type="ORF">FZD51_07645</name>
</gene>
<feature type="signal peptide" evidence="1">
    <location>
        <begin position="1"/>
        <end position="20"/>
    </location>
</feature>
<dbReference type="EMBL" id="VTER01000003">
    <property type="protein sequence ID" value="TYS50479.1"/>
    <property type="molecule type" value="Genomic_DNA"/>
</dbReference>